<sequence length="613" mass="66767">MKIKCSVVSKTFITCMSDRLSIALVNTRAQLLALRNEAGHWEGELSSSALSTATAIVALHGVDAIRHSGMIHAGVRWLVANQNVDGGWGDTTISKSNLSTTLLCWSALYLCGEGAEDVKSSRQRADSWILKQAGSLDPSLIAKAVTARYGKDKTFSVPILMLCTICGTMGEGAWRRVLPLPFELAAMPRSWFGAIGLPVVSYALPALIAIGYTRFVNAPPAWWNPMRWLRAALWWRISPMLKALQPSSGGYLEATPLTSFVTMALAAGGEKTHACVPLAVEFLQRSMRADGSWPIDTNLATWGTTLSVKALGVLEPVVKEWLLGQQYREVHPFTNAAPGGWAWTDLPGGVPDADDTSGALIALAKAEKAEDTETRRHGDAERKREEDTKTLKAVEAGITWLLDLQNRDGGMPTFCRGWGALPFDRSTPEITAHALLAWWLWEPEALDERIEEGTKAALGYLRRVQSQEGAWTPLWFGNEHAKEEENPVYGTAMVVGYLTGTPKLADQTQGLIQSGARYLMRMQKADGGFGGDANAPAIIEETAVAAYALLQAGGAEAKTAALRAVQWLLRETKDGTSFPSAPIGLYFARLWYHEKLYPVIWTMQALRAVSSGP</sequence>
<keyword evidence="8" id="KW-1185">Reference proteome</keyword>
<keyword evidence="3" id="KW-0677">Repeat</keyword>
<dbReference type="GO" id="GO:0016866">
    <property type="term" value="F:intramolecular transferase activity"/>
    <property type="evidence" value="ECO:0007669"/>
    <property type="project" value="InterPro"/>
</dbReference>
<name>A0A512M5G7_9BACT</name>
<comment type="pathway">
    <text evidence="1">Secondary metabolite biosynthesis; hopanoid biosynthesis.</text>
</comment>
<dbReference type="PANTHER" id="PTHR11764:SF20">
    <property type="entry name" value="LANOSTEROL SYNTHASE"/>
    <property type="match status" value="1"/>
</dbReference>
<dbReference type="InterPro" id="IPR008930">
    <property type="entry name" value="Terpenoid_cyclase/PrenylTrfase"/>
</dbReference>
<dbReference type="SUPFAM" id="SSF48239">
    <property type="entry name" value="Terpenoid cyclases/Protein prenyltransferases"/>
    <property type="match status" value="2"/>
</dbReference>
<comment type="caution">
    <text evidence="7">The sequence shown here is derived from an EMBL/GenBank/DDBJ whole genome shotgun (WGS) entry which is preliminary data.</text>
</comment>
<dbReference type="UniPathway" id="UPA00337"/>
<comment type="similarity">
    <text evidence="2">Belongs to the terpene cyclase/mutase family.</text>
</comment>
<dbReference type="GO" id="GO:0016104">
    <property type="term" value="P:triterpenoid biosynthetic process"/>
    <property type="evidence" value="ECO:0007669"/>
    <property type="project" value="InterPro"/>
</dbReference>
<evidence type="ECO:0000256" key="1">
    <source>
        <dbReference type="ARBA" id="ARBA00004999"/>
    </source>
</evidence>
<protein>
    <submittedName>
        <fullName evidence="7">Squalene--hopene cyclase</fullName>
    </submittedName>
</protein>
<evidence type="ECO:0000256" key="4">
    <source>
        <dbReference type="SAM" id="MobiDB-lite"/>
    </source>
</evidence>
<dbReference type="InterPro" id="IPR018333">
    <property type="entry name" value="Squalene_cyclase"/>
</dbReference>
<evidence type="ECO:0000256" key="2">
    <source>
        <dbReference type="ARBA" id="ARBA00009755"/>
    </source>
</evidence>
<evidence type="ECO:0000259" key="6">
    <source>
        <dbReference type="Pfam" id="PF13249"/>
    </source>
</evidence>
<evidence type="ECO:0000259" key="5">
    <source>
        <dbReference type="Pfam" id="PF13243"/>
    </source>
</evidence>
<accession>A0A512M5G7</accession>
<reference evidence="7 8" key="1">
    <citation type="submission" date="2019-07" db="EMBL/GenBank/DDBJ databases">
        <title>Whole genome shotgun sequence of Brevifollis gellanilyticus NBRC 108608.</title>
        <authorList>
            <person name="Hosoyama A."/>
            <person name="Uohara A."/>
            <person name="Ohji S."/>
            <person name="Ichikawa N."/>
        </authorList>
    </citation>
    <scope>NUCLEOTIDE SEQUENCE [LARGE SCALE GENOMIC DNA]</scope>
    <source>
        <strain evidence="7 8">NBRC 108608</strain>
    </source>
</reference>
<evidence type="ECO:0000256" key="3">
    <source>
        <dbReference type="ARBA" id="ARBA00022737"/>
    </source>
</evidence>
<dbReference type="EMBL" id="BKAG01000006">
    <property type="protein sequence ID" value="GEP41970.1"/>
    <property type="molecule type" value="Genomic_DNA"/>
</dbReference>
<dbReference type="Proteomes" id="UP000321577">
    <property type="component" value="Unassembled WGS sequence"/>
</dbReference>
<dbReference type="InterPro" id="IPR032697">
    <property type="entry name" value="SQ_cyclase_N"/>
</dbReference>
<dbReference type="InterPro" id="IPR032696">
    <property type="entry name" value="SQ_cyclase_C"/>
</dbReference>
<evidence type="ECO:0000313" key="7">
    <source>
        <dbReference type="EMBL" id="GEP41970.1"/>
    </source>
</evidence>
<dbReference type="PANTHER" id="PTHR11764">
    <property type="entry name" value="TERPENE CYCLASE/MUTASE FAMILY MEMBER"/>
    <property type="match status" value="1"/>
</dbReference>
<proteinExistence type="inferred from homology"/>
<gene>
    <name evidence="7" type="primary">shc</name>
    <name evidence="7" type="ORF">BGE01nite_12610</name>
</gene>
<dbReference type="Pfam" id="PF13249">
    <property type="entry name" value="SQHop_cyclase_N"/>
    <property type="match status" value="1"/>
</dbReference>
<dbReference type="Gene3D" id="1.50.10.20">
    <property type="match status" value="2"/>
</dbReference>
<dbReference type="GO" id="GO:0005811">
    <property type="term" value="C:lipid droplet"/>
    <property type="evidence" value="ECO:0007669"/>
    <property type="project" value="InterPro"/>
</dbReference>
<evidence type="ECO:0000313" key="8">
    <source>
        <dbReference type="Proteomes" id="UP000321577"/>
    </source>
</evidence>
<dbReference type="AlphaFoldDB" id="A0A512M5G7"/>
<feature type="region of interest" description="Disordered" evidence="4">
    <location>
        <begin position="368"/>
        <end position="388"/>
    </location>
</feature>
<dbReference type="Pfam" id="PF13243">
    <property type="entry name" value="SQHop_cyclase_C"/>
    <property type="match status" value="1"/>
</dbReference>
<feature type="domain" description="Squalene cyclase N-terminal" evidence="6">
    <location>
        <begin position="27"/>
        <end position="151"/>
    </location>
</feature>
<feature type="domain" description="Squalene cyclase C-terminal" evidence="5">
    <location>
        <begin position="321"/>
        <end position="578"/>
    </location>
</feature>
<organism evidence="7 8">
    <name type="scientific">Brevifollis gellanilyticus</name>
    <dbReference type="NCBI Taxonomy" id="748831"/>
    <lineage>
        <taxon>Bacteria</taxon>
        <taxon>Pseudomonadati</taxon>
        <taxon>Verrucomicrobiota</taxon>
        <taxon>Verrucomicrobiia</taxon>
        <taxon>Verrucomicrobiales</taxon>
        <taxon>Verrucomicrobiaceae</taxon>
    </lineage>
</organism>